<accession>D3PDX5</accession>
<sequence>MKKLFYFVISFIVIILTIYLYRNQYDFIKTVDTKIQDVKFRLRVEKEPSKDVVLVAIDGKSIDKFGRWPWDRKLIAKLINKLNDYHAKTIALDIVFSEPSNPDSDLALSKAIYREQNVILGYFFRDTISQEEVELANERLPDYSIENVKLLEEVDKLPIASFKSAETNIDEISEGAYSQGFFSVFPDKDGILRKVNLVVDFSGYLMPSLNLAALSHFLDKEIYVYVDSLGIERLTLDNVDIPINLDGSLPVNFYGKKGTIKTVSAADIIEDKIKGSDISNKLVFVGITETGVGDYQATPIDPYFPGTEIHCTVASNVLQNFYLVENEKTFFIDLISIVILAFLIAVSSFIFKKGLYSFVSFIIICVLYFIVNFKMFDIYNYQLSVIYPFISAVLSFIFIEVYKNIIVEQKSRYLKKAFSSYLSEDLVEVILQDPDKLKLGGEKKRITVLFSDIRGFTTISEGLEPETLVSLLNSFLGPSTDIILKNGGMLDKYIGDAIMAVFNAPIDLENHEDKAVESAIEIVKNLQKLNKTFKEKGLPELDIGIGINSGDAVVGNLGTEKRFDYTAIGDTVNLASRLEGLNKYYGTKILISGYTKNGLINNFKIRLVDIVRVKGKNEPVDIFEVIVNENYNENFIKLFEDAIKKYREQDFESAIKLFTMLVEKYGDPVSQVYLERIDNYINSKQPFDYVTVFDKK</sequence>
<evidence type="ECO:0000256" key="4">
    <source>
        <dbReference type="ARBA" id="ARBA00022692"/>
    </source>
</evidence>
<organism evidence="9 10">
    <name type="scientific">Deferribacter desulfuricans (strain DSM 14783 / JCM 11476 / NBRC 101012 / SSM1)</name>
    <dbReference type="NCBI Taxonomy" id="639282"/>
    <lineage>
        <taxon>Bacteria</taxon>
        <taxon>Pseudomonadati</taxon>
        <taxon>Deferribacterota</taxon>
        <taxon>Deferribacteres</taxon>
        <taxon>Deferribacterales</taxon>
        <taxon>Deferribacteraceae</taxon>
        <taxon>Deferribacter</taxon>
    </lineage>
</organism>
<feature type="transmembrane region" description="Helical" evidence="7">
    <location>
        <begin position="385"/>
        <end position="406"/>
    </location>
</feature>
<dbReference type="CDD" id="cd07302">
    <property type="entry name" value="CHD"/>
    <property type="match status" value="1"/>
</dbReference>
<evidence type="ECO:0000313" key="9">
    <source>
        <dbReference type="EMBL" id="BAI80798.1"/>
    </source>
</evidence>
<dbReference type="SMART" id="SM00044">
    <property type="entry name" value="CYCc"/>
    <property type="match status" value="1"/>
</dbReference>
<proteinExistence type="inferred from homology"/>
<name>D3PDX5_DEFDS</name>
<dbReference type="InterPro" id="IPR001054">
    <property type="entry name" value="A/G_cyclase"/>
</dbReference>
<feature type="transmembrane region" description="Helical" evidence="7">
    <location>
        <begin position="5"/>
        <end position="21"/>
    </location>
</feature>
<dbReference type="HOGENOM" id="CLU_000445_85_1_0"/>
<reference evidence="9 10" key="1">
    <citation type="journal article" date="2010" name="DNA Res.">
        <title>Bacterial lifestyle in a deep-sea hydrothermal vent chimney revealed by the genome sequence of the thermophilic bacterium Deferribacter desulfuricans SSM1.</title>
        <authorList>
            <person name="Takaki Y."/>
            <person name="Shimamura S."/>
            <person name="Nakagawa S."/>
            <person name="Fukuhara Y."/>
            <person name="Horikawa H."/>
            <person name="Ankai A."/>
            <person name="Harada T."/>
            <person name="Hosoyama A."/>
            <person name="Oguchi A."/>
            <person name="Fukui S."/>
            <person name="Fujita N."/>
            <person name="Takami H."/>
            <person name="Takai K."/>
        </authorList>
    </citation>
    <scope>NUCLEOTIDE SEQUENCE [LARGE SCALE GENOMIC DNA]</scope>
    <source>
        <strain evidence="10">DSM 14783 / JCM 11476 / NBRC 101012 / SSM1</strain>
    </source>
</reference>
<dbReference type="KEGG" id="ddf:DEFDS_1335"/>
<dbReference type="RefSeq" id="WP_013008044.1">
    <property type="nucleotide sequence ID" value="NC_013939.1"/>
</dbReference>
<dbReference type="GO" id="GO:0004016">
    <property type="term" value="F:adenylate cyclase activity"/>
    <property type="evidence" value="ECO:0007669"/>
    <property type="project" value="UniProtKB-EC"/>
</dbReference>
<evidence type="ECO:0000256" key="5">
    <source>
        <dbReference type="ARBA" id="ARBA00022989"/>
    </source>
</evidence>
<dbReference type="STRING" id="639282.DEFDS_1335"/>
<gene>
    <name evidence="9" type="ordered locus">DEFDS_1335</name>
</gene>
<keyword evidence="4 7" id="KW-0812">Transmembrane</keyword>
<evidence type="ECO:0000256" key="2">
    <source>
        <dbReference type="ARBA" id="ARBA00005381"/>
    </source>
</evidence>
<dbReference type="InterPro" id="IPR050697">
    <property type="entry name" value="Adenylyl/Guanylyl_Cyclase_3/4"/>
</dbReference>
<dbReference type="SUPFAM" id="SSF55073">
    <property type="entry name" value="Nucleotide cyclase"/>
    <property type="match status" value="1"/>
</dbReference>
<dbReference type="GO" id="GO:0030313">
    <property type="term" value="C:cell envelope"/>
    <property type="evidence" value="ECO:0007669"/>
    <property type="project" value="UniProtKB-SubCell"/>
</dbReference>
<dbReference type="OrthoDB" id="9806735at2"/>
<dbReference type="AlphaFoldDB" id="D3PDX5"/>
<feature type="transmembrane region" description="Helical" evidence="7">
    <location>
        <begin position="330"/>
        <end position="351"/>
    </location>
</feature>
<dbReference type="Pfam" id="PF05226">
    <property type="entry name" value="CHASE2"/>
    <property type="match status" value="1"/>
</dbReference>
<dbReference type="eggNOG" id="COG2114">
    <property type="taxonomic scope" value="Bacteria"/>
</dbReference>
<keyword evidence="3" id="KW-1003">Cell membrane</keyword>
<dbReference type="InterPro" id="IPR007890">
    <property type="entry name" value="CHASE2"/>
</dbReference>
<evidence type="ECO:0000256" key="3">
    <source>
        <dbReference type="ARBA" id="ARBA00022475"/>
    </source>
</evidence>
<comment type="subcellular location">
    <subcellularLocation>
        <location evidence="1">Cell envelope</location>
    </subcellularLocation>
</comment>
<keyword evidence="10" id="KW-1185">Reference proteome</keyword>
<keyword evidence="9" id="KW-0456">Lyase</keyword>
<dbReference type="eggNOG" id="COG4252">
    <property type="taxonomic scope" value="Bacteria"/>
</dbReference>
<dbReference type="Pfam" id="PF00211">
    <property type="entry name" value="Guanylate_cyc"/>
    <property type="match status" value="1"/>
</dbReference>
<dbReference type="PANTHER" id="PTHR43081:SF1">
    <property type="entry name" value="ADENYLATE CYCLASE, TERMINAL-DIFFERENTIATION SPECIFIC"/>
    <property type="match status" value="1"/>
</dbReference>
<dbReference type="EMBL" id="AP011529">
    <property type="protein sequence ID" value="BAI80798.1"/>
    <property type="molecule type" value="Genomic_DNA"/>
</dbReference>
<evidence type="ECO:0000259" key="8">
    <source>
        <dbReference type="PROSITE" id="PS50125"/>
    </source>
</evidence>
<feature type="domain" description="Guanylate cyclase" evidence="8">
    <location>
        <begin position="447"/>
        <end position="579"/>
    </location>
</feature>
<feature type="transmembrane region" description="Helical" evidence="7">
    <location>
        <begin position="358"/>
        <end position="379"/>
    </location>
</feature>
<dbReference type="GO" id="GO:0035556">
    <property type="term" value="P:intracellular signal transduction"/>
    <property type="evidence" value="ECO:0007669"/>
    <property type="project" value="InterPro"/>
</dbReference>
<dbReference type="GO" id="GO:0006171">
    <property type="term" value="P:cAMP biosynthetic process"/>
    <property type="evidence" value="ECO:0007669"/>
    <property type="project" value="TreeGrafter"/>
</dbReference>
<dbReference type="Proteomes" id="UP000001520">
    <property type="component" value="Chromosome"/>
</dbReference>
<keyword evidence="5 7" id="KW-1133">Transmembrane helix</keyword>
<dbReference type="PROSITE" id="PS50125">
    <property type="entry name" value="GUANYLATE_CYCLASE_2"/>
    <property type="match status" value="1"/>
</dbReference>
<evidence type="ECO:0000313" key="10">
    <source>
        <dbReference type="Proteomes" id="UP000001520"/>
    </source>
</evidence>
<evidence type="ECO:0000256" key="7">
    <source>
        <dbReference type="SAM" id="Phobius"/>
    </source>
</evidence>
<dbReference type="Gene3D" id="3.30.70.1230">
    <property type="entry name" value="Nucleotide cyclase"/>
    <property type="match status" value="1"/>
</dbReference>
<dbReference type="FunFam" id="3.30.70.1230:FF:000016">
    <property type="entry name" value="Adenylate/guanylate cyclase domain-containing protein"/>
    <property type="match status" value="1"/>
</dbReference>
<evidence type="ECO:0000256" key="6">
    <source>
        <dbReference type="ARBA" id="ARBA00023136"/>
    </source>
</evidence>
<dbReference type="InterPro" id="IPR029787">
    <property type="entry name" value="Nucleotide_cyclase"/>
</dbReference>
<evidence type="ECO:0000256" key="1">
    <source>
        <dbReference type="ARBA" id="ARBA00004196"/>
    </source>
</evidence>
<comment type="similarity">
    <text evidence="2">Belongs to the adenylyl cyclase class-3 family.</text>
</comment>
<protein>
    <submittedName>
        <fullName evidence="9">Adenylate/guanylate cyclase</fullName>
        <ecNumber evidence="9">4.6.1.1</ecNumber>
    </submittedName>
</protein>
<dbReference type="PANTHER" id="PTHR43081">
    <property type="entry name" value="ADENYLATE CYCLASE, TERMINAL-DIFFERENTIATION SPECIFIC-RELATED"/>
    <property type="match status" value="1"/>
</dbReference>
<keyword evidence="6 7" id="KW-0472">Membrane</keyword>
<dbReference type="SMART" id="SM01080">
    <property type="entry name" value="CHASE2"/>
    <property type="match status" value="1"/>
</dbReference>
<dbReference type="EC" id="4.6.1.1" evidence="9"/>